<feature type="binding site" evidence="9">
    <location>
        <position position="150"/>
    </location>
    <ligand>
        <name>Mn(2+)</name>
        <dbReference type="ChEBI" id="CHEBI:29035"/>
    </ligand>
</feature>
<comment type="cofactor">
    <cofactor evidence="9">
        <name>Mg(2+)</name>
        <dbReference type="ChEBI" id="CHEBI:18420"/>
    </cofactor>
    <cofactor evidence="9">
        <name>Mn(2+)</name>
        <dbReference type="ChEBI" id="CHEBI:29035"/>
    </cofactor>
</comment>
<keyword evidence="14" id="KW-1185">Reference proteome</keyword>
<feature type="domain" description="DXP reductoisomerase C-terminal" evidence="12">
    <location>
        <begin position="259"/>
        <end position="375"/>
    </location>
</feature>
<dbReference type="NCBIfam" id="NF009114">
    <property type="entry name" value="PRK12464.1"/>
    <property type="match status" value="1"/>
</dbReference>
<keyword evidence="6 9" id="KW-0464">Manganese</keyword>
<dbReference type="SUPFAM" id="SSF55347">
    <property type="entry name" value="Glyceraldehyde-3-phosphate dehydrogenase-like, C-terminal domain"/>
    <property type="match status" value="1"/>
</dbReference>
<organism evidence="13 14">
    <name type="scientific">Candidatus Nitrospira neomarina</name>
    <dbReference type="NCBI Taxonomy" id="3020899"/>
    <lineage>
        <taxon>Bacteria</taxon>
        <taxon>Pseudomonadati</taxon>
        <taxon>Nitrospirota</taxon>
        <taxon>Nitrospiria</taxon>
        <taxon>Nitrospirales</taxon>
        <taxon>Nitrospiraceae</taxon>
        <taxon>Nitrospira</taxon>
    </lineage>
</organism>
<dbReference type="Gene3D" id="1.10.1740.10">
    <property type="match status" value="1"/>
</dbReference>
<feature type="binding site" evidence="9">
    <location>
        <position position="215"/>
    </location>
    <ligand>
        <name>1-deoxy-D-xylulose 5-phosphate</name>
        <dbReference type="ChEBI" id="CHEBI:57792"/>
    </ligand>
</feature>
<dbReference type="Gene3D" id="3.40.50.720">
    <property type="entry name" value="NAD(P)-binding Rossmann-like Domain"/>
    <property type="match status" value="1"/>
</dbReference>
<keyword evidence="5 9" id="KW-0560">Oxidoreductase</keyword>
<dbReference type="InterPro" id="IPR036291">
    <property type="entry name" value="NAD(P)-bd_dom_sf"/>
</dbReference>
<dbReference type="InterPro" id="IPR013512">
    <property type="entry name" value="DXP_reductoisomerase_N"/>
</dbReference>
<evidence type="ECO:0000256" key="7">
    <source>
        <dbReference type="ARBA" id="ARBA00023229"/>
    </source>
</evidence>
<dbReference type="GO" id="GO:0051484">
    <property type="term" value="P:isopentenyl diphosphate biosynthetic process, methylerythritol 4-phosphate pathway involved in terpenoid biosynthetic process"/>
    <property type="evidence" value="ECO:0007669"/>
    <property type="project" value="TreeGrafter"/>
</dbReference>
<feature type="binding site" evidence="9">
    <location>
        <position position="11"/>
    </location>
    <ligand>
        <name>NADPH</name>
        <dbReference type="ChEBI" id="CHEBI:57783"/>
    </ligand>
</feature>
<evidence type="ECO:0000256" key="4">
    <source>
        <dbReference type="ARBA" id="ARBA00022857"/>
    </source>
</evidence>
<protein>
    <recommendedName>
        <fullName evidence="9">1-deoxy-D-xylulose 5-phosphate reductoisomerase</fullName>
        <shortName evidence="9">DXP reductoisomerase</shortName>
        <ecNumber evidence="9">1.1.1.267</ecNumber>
    </recommendedName>
    <alternativeName>
        <fullName evidence="9">1-deoxyxylulose-5-phosphate reductoisomerase</fullName>
    </alternativeName>
    <alternativeName>
        <fullName evidence="9">2-C-methyl-D-erythritol 4-phosphate synthase</fullName>
    </alternativeName>
</protein>
<dbReference type="RefSeq" id="WP_312748768.1">
    <property type="nucleotide sequence ID" value="NZ_CP116968.1"/>
</dbReference>
<feature type="binding site" evidence="9">
    <location>
        <position position="124"/>
    </location>
    <ligand>
        <name>NADPH</name>
        <dbReference type="ChEBI" id="CHEBI:57783"/>
    </ligand>
</feature>
<feature type="binding site" evidence="9">
    <location>
        <position position="210"/>
    </location>
    <ligand>
        <name>1-deoxy-D-xylulose 5-phosphate</name>
        <dbReference type="ChEBI" id="CHEBI:57792"/>
    </ligand>
</feature>
<dbReference type="FunFam" id="3.40.50.720:FF:000045">
    <property type="entry name" value="1-deoxy-D-xylulose 5-phosphate reductoisomerase"/>
    <property type="match status" value="1"/>
</dbReference>
<feature type="binding site" evidence="9">
    <location>
        <position position="13"/>
    </location>
    <ligand>
        <name>NADPH</name>
        <dbReference type="ChEBI" id="CHEBI:57783"/>
    </ligand>
</feature>
<gene>
    <name evidence="9" type="primary">dxr</name>
    <name evidence="13" type="ORF">PQG83_09375</name>
</gene>
<dbReference type="Pfam" id="PF08436">
    <property type="entry name" value="DXP_redisom_C"/>
    <property type="match status" value="1"/>
</dbReference>
<keyword evidence="7 9" id="KW-0414">Isoprene biosynthesis</keyword>
<dbReference type="GO" id="GO:0030604">
    <property type="term" value="F:1-deoxy-D-xylulose-5-phosphate reductoisomerase activity"/>
    <property type="evidence" value="ECO:0007669"/>
    <property type="project" value="UniProtKB-UniRule"/>
</dbReference>
<dbReference type="EC" id="1.1.1.267" evidence="9"/>
<comment type="caution">
    <text evidence="9">Lacks conserved residue(s) required for the propagation of feature annotation.</text>
</comment>
<evidence type="ECO:0000256" key="5">
    <source>
        <dbReference type="ARBA" id="ARBA00023002"/>
    </source>
</evidence>
<dbReference type="Pfam" id="PF02670">
    <property type="entry name" value="DXP_reductoisom"/>
    <property type="match status" value="1"/>
</dbReference>
<dbReference type="InterPro" id="IPR013644">
    <property type="entry name" value="DXP_reductoisomerase_C"/>
</dbReference>
<name>A0AA96GTT3_9BACT</name>
<evidence type="ECO:0000256" key="6">
    <source>
        <dbReference type="ARBA" id="ARBA00023211"/>
    </source>
</evidence>
<dbReference type="KEGG" id="nneo:PQG83_09375"/>
<dbReference type="InterPro" id="IPR026877">
    <property type="entry name" value="DXPR_C"/>
</dbReference>
<dbReference type="GO" id="GO:0030145">
    <property type="term" value="F:manganese ion binding"/>
    <property type="evidence" value="ECO:0007669"/>
    <property type="project" value="TreeGrafter"/>
</dbReference>
<evidence type="ECO:0000313" key="13">
    <source>
        <dbReference type="EMBL" id="WNM63949.1"/>
    </source>
</evidence>
<comment type="pathway">
    <text evidence="1 9">Isoprenoid biosynthesis; isopentenyl diphosphate biosynthesis via DXP pathway; isopentenyl diphosphate from 1-deoxy-D-xylulose 5-phosphate: step 1/6.</text>
</comment>
<comment type="catalytic activity">
    <reaction evidence="8">
        <text>2-C-methyl-D-erythritol 4-phosphate + NADP(+) = 1-deoxy-D-xylulose 5-phosphate + NADPH + H(+)</text>
        <dbReference type="Rhea" id="RHEA:13717"/>
        <dbReference type="ChEBI" id="CHEBI:15378"/>
        <dbReference type="ChEBI" id="CHEBI:57783"/>
        <dbReference type="ChEBI" id="CHEBI:57792"/>
        <dbReference type="ChEBI" id="CHEBI:58262"/>
        <dbReference type="ChEBI" id="CHEBI:58349"/>
        <dbReference type="EC" id="1.1.1.267"/>
    </reaction>
    <physiologicalReaction direction="right-to-left" evidence="8">
        <dbReference type="Rhea" id="RHEA:13719"/>
    </physiologicalReaction>
</comment>
<dbReference type="Proteomes" id="UP001302494">
    <property type="component" value="Chromosome"/>
</dbReference>
<keyword evidence="4 9" id="KW-0521">NADP</keyword>
<sequence length="389" mass="42549">MKHIVILGSTGSIGNSTLDVISRFPEEFQVVGLAAGSNDQALEEQIRIFKPEVVALSCRDAANRLRARIGHTSTEILDGEQGLCAVASASKSDLVISAIVGGAGLKPTLTAIQAGRQVALANKEPMVMAGRLMQLEAHKHGVTIFPIDSEHSAIFQSMEGHRKIDIRRIVLTASGGPFWDWPINDLEHVTPEQAMQHPNWKMGAKITTDSATLMNKGLEVIEARWLFDIPHDQIDVVIHRESIIHSLVEYCDGSVIAQLGHPDMRTPISYALKYPERIPLNPPLLDLGKIGKFTFYPTDSKKFPCLQLAYDALAGADGLPPTLNAANEIAVDAFLKEQIAFLDIPRVIQETMNAYTATPVTSIEDALEIDQWARRTATEMMKACSSSPI</sequence>
<proteinExistence type="inferred from homology"/>
<evidence type="ECO:0000256" key="8">
    <source>
        <dbReference type="ARBA" id="ARBA00048543"/>
    </source>
</evidence>
<evidence type="ECO:0000259" key="11">
    <source>
        <dbReference type="Pfam" id="PF08436"/>
    </source>
</evidence>
<reference evidence="13 14" key="1">
    <citation type="submission" date="2023-01" db="EMBL/GenBank/DDBJ databases">
        <title>Cultivation and genomic characterization of new, ubiquitous marine nitrite-oxidizing bacteria from the Nitrospirales.</title>
        <authorList>
            <person name="Mueller A.J."/>
            <person name="Daebeler A."/>
            <person name="Herbold C.W."/>
            <person name="Kirkegaard R.H."/>
            <person name="Daims H."/>
        </authorList>
    </citation>
    <scope>NUCLEOTIDE SEQUENCE [LARGE SCALE GENOMIC DNA]</scope>
    <source>
        <strain evidence="13 14">DK</strain>
    </source>
</reference>
<evidence type="ECO:0000256" key="3">
    <source>
        <dbReference type="ARBA" id="ARBA00022723"/>
    </source>
</evidence>
<evidence type="ECO:0000259" key="10">
    <source>
        <dbReference type="Pfam" id="PF02670"/>
    </source>
</evidence>
<feature type="binding site" evidence="9">
    <location>
        <position position="219"/>
    </location>
    <ligand>
        <name>Mn(2+)</name>
        <dbReference type="ChEBI" id="CHEBI:29035"/>
    </ligand>
</feature>
<evidence type="ECO:0000256" key="1">
    <source>
        <dbReference type="ARBA" id="ARBA00005094"/>
    </source>
</evidence>
<evidence type="ECO:0000259" key="12">
    <source>
        <dbReference type="Pfam" id="PF13288"/>
    </source>
</evidence>
<dbReference type="SUPFAM" id="SSF69055">
    <property type="entry name" value="1-deoxy-D-xylulose-5-phosphate reductoisomerase, C-terminal domain"/>
    <property type="match status" value="1"/>
</dbReference>
<feature type="domain" description="1-deoxy-D-xylulose 5-phosphate reductoisomerase C-terminal" evidence="11">
    <location>
        <begin position="144"/>
        <end position="227"/>
    </location>
</feature>
<dbReference type="NCBIfam" id="TIGR00243">
    <property type="entry name" value="Dxr"/>
    <property type="match status" value="1"/>
</dbReference>
<accession>A0AA96GTT3</accession>
<dbReference type="PANTHER" id="PTHR30525:SF0">
    <property type="entry name" value="1-DEOXY-D-XYLULOSE 5-PHOSPHATE REDUCTOISOMERASE, CHLOROPLASTIC"/>
    <property type="match status" value="1"/>
</dbReference>
<dbReference type="EMBL" id="CP116968">
    <property type="protein sequence ID" value="WNM63949.1"/>
    <property type="molecule type" value="Genomic_DNA"/>
</dbReference>
<dbReference type="AlphaFoldDB" id="A0AA96GTT3"/>
<feature type="binding site" evidence="9">
    <location>
        <position position="174"/>
    </location>
    <ligand>
        <name>1-deoxy-D-xylulose 5-phosphate</name>
        <dbReference type="ChEBI" id="CHEBI:57792"/>
    </ligand>
</feature>
<comment type="similarity">
    <text evidence="2 9">Belongs to the DXR family.</text>
</comment>
<feature type="domain" description="1-deoxy-D-xylulose 5-phosphate reductoisomerase N-terminal" evidence="10">
    <location>
        <begin position="4"/>
        <end position="130"/>
    </location>
</feature>
<feature type="binding site" evidence="9">
    <location>
        <position position="150"/>
    </location>
    <ligand>
        <name>1-deoxy-D-xylulose 5-phosphate</name>
        <dbReference type="ChEBI" id="CHEBI:57792"/>
    </ligand>
</feature>
<evidence type="ECO:0000256" key="9">
    <source>
        <dbReference type="HAMAP-Rule" id="MF_00183"/>
    </source>
</evidence>
<feature type="binding site" evidence="9">
    <location>
        <position position="36"/>
    </location>
    <ligand>
        <name>NADPH</name>
        <dbReference type="ChEBI" id="CHEBI:57783"/>
    </ligand>
</feature>
<dbReference type="PANTHER" id="PTHR30525">
    <property type="entry name" value="1-DEOXY-D-XYLULOSE 5-PHOSPHATE REDUCTOISOMERASE"/>
    <property type="match status" value="1"/>
</dbReference>
<dbReference type="SUPFAM" id="SSF51735">
    <property type="entry name" value="NAD(P)-binding Rossmann-fold domains"/>
    <property type="match status" value="1"/>
</dbReference>
<dbReference type="Pfam" id="PF13288">
    <property type="entry name" value="DXPR_C"/>
    <property type="match status" value="1"/>
</dbReference>
<comment type="function">
    <text evidence="9">Catalyzes the NADPH-dependent rearrangement and reduction of 1-deoxy-D-xylulose-5-phosphate (DXP) to 2-C-methyl-D-erythritol 4-phosphate (MEP).</text>
</comment>
<feature type="binding site" evidence="9">
    <location>
        <position position="197"/>
    </location>
    <ligand>
        <name>1-deoxy-D-xylulose 5-phosphate</name>
        <dbReference type="ChEBI" id="CHEBI:57792"/>
    </ligand>
</feature>
<dbReference type="InterPro" id="IPR036169">
    <property type="entry name" value="DXPR_C_sf"/>
</dbReference>
<feature type="binding site" evidence="9">
    <location>
        <position position="216"/>
    </location>
    <ligand>
        <name>1-deoxy-D-xylulose 5-phosphate</name>
        <dbReference type="ChEBI" id="CHEBI:57792"/>
    </ligand>
</feature>
<feature type="binding site" evidence="9">
    <location>
        <position position="122"/>
    </location>
    <ligand>
        <name>NADPH</name>
        <dbReference type="ChEBI" id="CHEBI:57783"/>
    </ligand>
</feature>
<feature type="binding site" evidence="9">
    <location>
        <position position="148"/>
    </location>
    <ligand>
        <name>Mn(2+)</name>
        <dbReference type="ChEBI" id="CHEBI:29035"/>
    </ligand>
</feature>
<dbReference type="HAMAP" id="MF_00183">
    <property type="entry name" value="DXP_reductoisom"/>
    <property type="match status" value="1"/>
</dbReference>
<feature type="binding site" evidence="9">
    <location>
        <position position="38"/>
    </location>
    <ligand>
        <name>NADPH</name>
        <dbReference type="ChEBI" id="CHEBI:57783"/>
    </ligand>
</feature>
<evidence type="ECO:0000313" key="14">
    <source>
        <dbReference type="Proteomes" id="UP001302494"/>
    </source>
</evidence>
<dbReference type="InterPro" id="IPR003821">
    <property type="entry name" value="DXP_reductoisomerase"/>
</dbReference>
<keyword evidence="9" id="KW-0460">Magnesium</keyword>
<dbReference type="PIRSF" id="PIRSF006205">
    <property type="entry name" value="Dxp_reductismrs"/>
    <property type="match status" value="1"/>
</dbReference>
<feature type="binding site" evidence="9">
    <location>
        <position position="10"/>
    </location>
    <ligand>
        <name>NADPH</name>
        <dbReference type="ChEBI" id="CHEBI:57783"/>
    </ligand>
</feature>
<feature type="binding site" evidence="9">
    <location>
        <position position="123"/>
    </location>
    <ligand>
        <name>1-deoxy-D-xylulose 5-phosphate</name>
        <dbReference type="ChEBI" id="CHEBI:57792"/>
    </ligand>
</feature>
<feature type="binding site" evidence="9">
    <location>
        <position position="12"/>
    </location>
    <ligand>
        <name>NADPH</name>
        <dbReference type="ChEBI" id="CHEBI:57783"/>
    </ligand>
</feature>
<evidence type="ECO:0000256" key="2">
    <source>
        <dbReference type="ARBA" id="ARBA00006825"/>
    </source>
</evidence>
<keyword evidence="3 9" id="KW-0479">Metal-binding</keyword>
<feature type="binding site" evidence="9">
    <location>
        <position position="149"/>
    </location>
    <ligand>
        <name>1-deoxy-D-xylulose 5-phosphate</name>
        <dbReference type="ChEBI" id="CHEBI:57792"/>
    </ligand>
</feature>
<feature type="binding site" evidence="9">
    <location>
        <position position="203"/>
    </location>
    <ligand>
        <name>NADPH</name>
        <dbReference type="ChEBI" id="CHEBI:57783"/>
    </ligand>
</feature>
<feature type="binding site" evidence="9">
    <location>
        <position position="219"/>
    </location>
    <ligand>
        <name>1-deoxy-D-xylulose 5-phosphate</name>
        <dbReference type="ChEBI" id="CHEBI:57792"/>
    </ligand>
</feature>
<dbReference type="GO" id="GO:0070402">
    <property type="term" value="F:NADPH binding"/>
    <property type="evidence" value="ECO:0007669"/>
    <property type="project" value="InterPro"/>
</dbReference>